<organism evidence="2 3">
    <name type="scientific">Uliginosibacterium silvisoli</name>
    <dbReference type="NCBI Taxonomy" id="3114758"/>
    <lineage>
        <taxon>Bacteria</taxon>
        <taxon>Pseudomonadati</taxon>
        <taxon>Pseudomonadota</taxon>
        <taxon>Betaproteobacteria</taxon>
        <taxon>Rhodocyclales</taxon>
        <taxon>Zoogloeaceae</taxon>
        <taxon>Uliginosibacterium</taxon>
    </lineage>
</organism>
<dbReference type="EMBL" id="JAYXHS010000001">
    <property type="protein sequence ID" value="MEC5385774.1"/>
    <property type="molecule type" value="Genomic_DNA"/>
</dbReference>
<protein>
    <submittedName>
        <fullName evidence="2">AAA family ATPase</fullName>
    </submittedName>
</protein>
<name>A0ABU6K2B5_9RHOO</name>
<dbReference type="Gene3D" id="3.40.50.150">
    <property type="entry name" value="Vaccinia Virus protein VP39"/>
    <property type="match status" value="1"/>
</dbReference>
<keyword evidence="3" id="KW-1185">Reference proteome</keyword>
<evidence type="ECO:0000259" key="1">
    <source>
        <dbReference type="Pfam" id="PF13304"/>
    </source>
</evidence>
<dbReference type="InterPro" id="IPR051396">
    <property type="entry name" value="Bact_Antivir_Def_Nuclease"/>
</dbReference>
<dbReference type="InterPro" id="IPR027417">
    <property type="entry name" value="P-loop_NTPase"/>
</dbReference>
<dbReference type="SUPFAM" id="SSF52540">
    <property type="entry name" value="P-loop containing nucleoside triphosphate hydrolases"/>
    <property type="match status" value="1"/>
</dbReference>
<proteinExistence type="predicted"/>
<dbReference type="PANTHER" id="PTHR43581:SF4">
    <property type="entry name" value="ATP_GTP PHOSPHATASE"/>
    <property type="match status" value="1"/>
</dbReference>
<dbReference type="RefSeq" id="WP_327598722.1">
    <property type="nucleotide sequence ID" value="NZ_JAYXHS010000001.1"/>
</dbReference>
<dbReference type="InterPro" id="IPR029063">
    <property type="entry name" value="SAM-dependent_MTases_sf"/>
</dbReference>
<dbReference type="PANTHER" id="PTHR43581">
    <property type="entry name" value="ATP/GTP PHOSPHATASE"/>
    <property type="match status" value="1"/>
</dbReference>
<comment type="caution">
    <text evidence="2">The sequence shown here is derived from an EMBL/GenBank/DDBJ whole genome shotgun (WGS) entry which is preliminary data.</text>
</comment>
<accession>A0ABU6K2B5</accession>
<evidence type="ECO:0000313" key="3">
    <source>
        <dbReference type="Proteomes" id="UP001331561"/>
    </source>
</evidence>
<gene>
    <name evidence="2" type="ORF">VVD49_08565</name>
</gene>
<evidence type="ECO:0000313" key="2">
    <source>
        <dbReference type="EMBL" id="MEC5385774.1"/>
    </source>
</evidence>
<dbReference type="Proteomes" id="UP001331561">
    <property type="component" value="Unassembled WGS sequence"/>
</dbReference>
<dbReference type="Pfam" id="PF13304">
    <property type="entry name" value="AAA_21"/>
    <property type="match status" value="1"/>
</dbReference>
<dbReference type="SUPFAM" id="SSF53335">
    <property type="entry name" value="S-adenosyl-L-methionine-dependent methyltransferases"/>
    <property type="match status" value="1"/>
</dbReference>
<reference evidence="2 3" key="1">
    <citation type="submission" date="2024-01" db="EMBL/GenBank/DDBJ databases">
        <title>Uliginosibacterium soil sp. nov.</title>
        <authorList>
            <person name="Lv Y."/>
        </authorList>
    </citation>
    <scope>NUCLEOTIDE SEQUENCE [LARGE SCALE GENOMIC DNA]</scope>
    <source>
        <strain evidence="2 3">H3</strain>
    </source>
</reference>
<dbReference type="Gene3D" id="3.40.50.300">
    <property type="entry name" value="P-loop containing nucleotide triphosphate hydrolases"/>
    <property type="match status" value="1"/>
</dbReference>
<dbReference type="InterPro" id="IPR003959">
    <property type="entry name" value="ATPase_AAA_core"/>
</dbReference>
<sequence length="616" mass="68344">MLIQRFFAPAKEVNDVGLREINMSRLGRFVALAGKNGAGKSRLLDKLEFYIHARRQLHPQVPRFREQLEALPRAMANNPGSPYFDNWKVQVAEHEKNLVLATQRIIPTDTETPFQAVRFVPKSLQMDSPHHQTKGSLLSSRANARNPGLGSSTHSLLYIQQLQDRWWNVTHPGYSGANEDRASAIEDYVSLNTTLEQLLGVSLNRDADASATMFGKAIGDVGFSDGQRVILQLCVALHAQRATLDNTIFLLDEPENHLHPSAAVDLLKSLYNATGSQIWIATHSVPLLAYVASIEPMSLWFVEDGEVTNAGRHPQTVLTSLLGSAEGIAQLNTFTGLPAQLAAINFATESLFAPKVVSDGVHDPQVEQIAKAIDSLRVGESLRLLDFGAGKGRLLQGIAAQFDDEGLAISDRLSYFAFDSYPHDQDVCKQVISTYFPDVEGRYSNTREDFFTHNEDQSVDVVVMCNVLHEIPPRNWVDLFSQQSLVKRALKEDGYILVVEDQRIPIGEKAHEQGFLVLDTSHLRTLFAVSSADVEAGLFVRTTRRDGRLTAHLIAKCLLSNLSAETRRTAVEQLKATAKQKIVELRARPANYSNGQEHGFWTQQFANASLFLDEVG</sequence>
<feature type="domain" description="ATPase AAA-type core" evidence="1">
    <location>
        <begin position="223"/>
        <end position="288"/>
    </location>
</feature>
<dbReference type="CDD" id="cd02440">
    <property type="entry name" value="AdoMet_MTases"/>
    <property type="match status" value="1"/>
</dbReference>